<proteinExistence type="predicted"/>
<evidence type="ECO:0000313" key="1">
    <source>
        <dbReference type="EMBL" id="GAA6195110.1"/>
    </source>
</evidence>
<dbReference type="Gene3D" id="3.40.50.12500">
    <property type="match status" value="1"/>
</dbReference>
<comment type="caution">
    <text evidence="1">The sequence shown here is derived from an EMBL/GenBank/DDBJ whole genome shotgun (WGS) entry which is preliminary data.</text>
</comment>
<dbReference type="InterPro" id="IPR026286">
    <property type="entry name" value="MaiA/AMDase"/>
</dbReference>
<dbReference type="PANTHER" id="PTHR40267">
    <property type="entry name" value="BLR3294 PROTEIN"/>
    <property type="match status" value="1"/>
</dbReference>
<gene>
    <name evidence="1" type="ORF">NBRC116598_05540</name>
</gene>
<accession>A0ABQ0AGW1</accession>
<dbReference type="EMBL" id="BAABWU010000001">
    <property type="protein sequence ID" value="GAA6195110.1"/>
    <property type="molecule type" value="Genomic_DNA"/>
</dbReference>
<reference evidence="1 2" key="1">
    <citation type="submission" date="2024-04" db="EMBL/GenBank/DDBJ databases">
        <title>Draft genome sequence of Pseudophaeobacter arcticus NBRC 116598.</title>
        <authorList>
            <person name="Miyakawa T."/>
            <person name="Kusuya Y."/>
            <person name="Miura T."/>
        </authorList>
    </citation>
    <scope>NUCLEOTIDE SEQUENCE [LARGE SCALE GENOMIC DNA]</scope>
    <source>
        <strain evidence="1 2">SU-CL00105</strain>
    </source>
</reference>
<dbReference type="Pfam" id="PF17645">
    <property type="entry name" value="Amdase"/>
    <property type="match status" value="1"/>
</dbReference>
<name>A0ABQ0AGW1_9RHOB</name>
<dbReference type="RefSeq" id="WP_353396889.1">
    <property type="nucleotide sequence ID" value="NZ_BAABWU010000001.1"/>
</dbReference>
<protein>
    <submittedName>
        <fullName evidence="1">Aspartate/glutamate racemase family protein</fullName>
    </submittedName>
</protein>
<dbReference type="InterPro" id="IPR053714">
    <property type="entry name" value="Iso_Racemase_Enz_sf"/>
</dbReference>
<sequence length="255" mass="26754">MPHFPYRLTGPIGSAATLGLIVLQVDETIEQDFRRLFVAPDVALYINRIPSGAALTPETIAQMGRDLPAAAALLPQGAAFDAVAYGCTSGTTLIGVDRVRDLVQGAVHTRHVAQPLSATLAAFAALEAATIGLVSPYIDTVSGPMRQTFEAAGYAVPAMVSFGEEVEANVARIDPDSIHTAALEVGSNPEVEAVFLSCTNLRTLDIIADLEQRLGKPVISSNQALAWHMARLSGAPLAADAPGVLFSKPLPQGKF</sequence>
<evidence type="ECO:0000313" key="2">
    <source>
        <dbReference type="Proteomes" id="UP001441944"/>
    </source>
</evidence>
<keyword evidence="2" id="KW-1185">Reference proteome</keyword>
<dbReference type="PANTHER" id="PTHR40267:SF1">
    <property type="entry name" value="BLR3294 PROTEIN"/>
    <property type="match status" value="1"/>
</dbReference>
<organism evidence="1 2">
    <name type="scientific">Pseudophaeobacter arcticus</name>
    <dbReference type="NCBI Taxonomy" id="385492"/>
    <lineage>
        <taxon>Bacteria</taxon>
        <taxon>Pseudomonadati</taxon>
        <taxon>Pseudomonadota</taxon>
        <taxon>Alphaproteobacteria</taxon>
        <taxon>Rhodobacterales</taxon>
        <taxon>Paracoccaceae</taxon>
        <taxon>Pseudophaeobacter</taxon>
    </lineage>
</organism>
<dbReference type="PIRSF" id="PIRSF015736">
    <property type="entry name" value="MI"/>
    <property type="match status" value="1"/>
</dbReference>
<dbReference type="Proteomes" id="UP001441944">
    <property type="component" value="Unassembled WGS sequence"/>
</dbReference>